<dbReference type="RefSeq" id="WP_092775012.1">
    <property type="nucleotide sequence ID" value="NZ_FOGI01000002.1"/>
</dbReference>
<dbReference type="Proteomes" id="UP000199051">
    <property type="component" value="Unassembled WGS sequence"/>
</dbReference>
<evidence type="ECO:0000256" key="1">
    <source>
        <dbReference type="ARBA" id="ARBA00023118"/>
    </source>
</evidence>
<dbReference type="NCBIfam" id="TIGR01868">
    <property type="entry name" value="casD_Cas5e"/>
    <property type="match status" value="1"/>
</dbReference>
<dbReference type="CDD" id="cd09756">
    <property type="entry name" value="Cas5_I-E"/>
    <property type="match status" value="1"/>
</dbReference>
<dbReference type="InterPro" id="IPR010147">
    <property type="entry name" value="CRISPR-assoc_prot_CasD"/>
</dbReference>
<dbReference type="GO" id="GO:0051607">
    <property type="term" value="P:defense response to virus"/>
    <property type="evidence" value="ECO:0007669"/>
    <property type="project" value="UniProtKB-KW"/>
</dbReference>
<sequence>MSAEPPAAAGTAVLLLRLAAPLQSWGDSSAFNRRDTAGRPTKSGVIGLLAAAQGRARTDSITDLGELSLGVRVDQPGTLLRDYHTVSDYRGTPLLSASLTTNGAQKSTGPAKHTHITHRFYLQDAVFLVAVHGPRDLVGTLRHALAHPAFPLALGRRSCVPTQPLLLDDDTQPTITAALTTTAWLASDHARQQVTRDGDAPAFVHLATTIDAHRPDTAEAAGTAGDDATGDLDIAHDQPLSFDPLRRGRATRTVRHGWVRIPTGLADPEDTPGSDHTDHDPFALLGW</sequence>
<name>A0A1H9M9Y5_9PSEU</name>
<dbReference type="Pfam" id="PF09704">
    <property type="entry name" value="Cas_Cas5d"/>
    <property type="match status" value="1"/>
</dbReference>
<gene>
    <name evidence="3" type="ORF">SAMN04487818_10245</name>
</gene>
<evidence type="ECO:0000256" key="2">
    <source>
        <dbReference type="SAM" id="MobiDB-lite"/>
    </source>
</evidence>
<accession>A0A1H9M9Y5</accession>
<dbReference type="InterPro" id="IPR021124">
    <property type="entry name" value="CRISPR-assoc_prot_Cas5"/>
</dbReference>
<dbReference type="AlphaFoldDB" id="A0A1H9M9Y5"/>
<feature type="region of interest" description="Disordered" evidence="2">
    <location>
        <begin position="263"/>
        <end position="282"/>
    </location>
</feature>
<keyword evidence="1" id="KW-0051">Antiviral defense</keyword>
<proteinExistence type="predicted"/>
<dbReference type="GO" id="GO:0043571">
    <property type="term" value="P:maintenance of CRISPR repeat elements"/>
    <property type="evidence" value="ECO:0007669"/>
    <property type="project" value="InterPro"/>
</dbReference>
<dbReference type="EMBL" id="FOGI01000002">
    <property type="protein sequence ID" value="SER20452.1"/>
    <property type="molecule type" value="Genomic_DNA"/>
</dbReference>
<dbReference type="GO" id="GO:0003723">
    <property type="term" value="F:RNA binding"/>
    <property type="evidence" value="ECO:0007669"/>
    <property type="project" value="InterPro"/>
</dbReference>
<reference evidence="4" key="1">
    <citation type="submission" date="2016-10" db="EMBL/GenBank/DDBJ databases">
        <authorList>
            <person name="Varghese N."/>
            <person name="Submissions S."/>
        </authorList>
    </citation>
    <scope>NUCLEOTIDE SEQUENCE [LARGE SCALE GENOMIC DNA]</scope>
    <source>
        <strain evidence="4">DSM 44260</strain>
    </source>
</reference>
<feature type="compositionally biased region" description="Low complexity" evidence="2">
    <location>
        <begin position="218"/>
        <end position="227"/>
    </location>
</feature>
<dbReference type="Gene3D" id="3.30.70.2660">
    <property type="match status" value="1"/>
</dbReference>
<keyword evidence="4" id="KW-1185">Reference proteome</keyword>
<dbReference type="STRING" id="155974.SAMN04487818_10245"/>
<dbReference type="InterPro" id="IPR013422">
    <property type="entry name" value="CRISPR-assoc_prot_Cas5_N"/>
</dbReference>
<dbReference type="NCBIfam" id="TIGR02593">
    <property type="entry name" value="CRISPR_cas5"/>
    <property type="match status" value="1"/>
</dbReference>
<organism evidence="3 4">
    <name type="scientific">Actinokineospora terrae</name>
    <dbReference type="NCBI Taxonomy" id="155974"/>
    <lineage>
        <taxon>Bacteria</taxon>
        <taxon>Bacillati</taxon>
        <taxon>Actinomycetota</taxon>
        <taxon>Actinomycetes</taxon>
        <taxon>Pseudonocardiales</taxon>
        <taxon>Pseudonocardiaceae</taxon>
        <taxon>Actinokineospora</taxon>
    </lineage>
</organism>
<evidence type="ECO:0000313" key="4">
    <source>
        <dbReference type="Proteomes" id="UP000199051"/>
    </source>
</evidence>
<protein>
    <submittedName>
        <fullName evidence="3">CRISPR system Cascade subunit CasD</fullName>
    </submittedName>
</protein>
<feature type="region of interest" description="Disordered" evidence="2">
    <location>
        <begin position="216"/>
        <end position="237"/>
    </location>
</feature>
<evidence type="ECO:0000313" key="3">
    <source>
        <dbReference type="EMBL" id="SER20452.1"/>
    </source>
</evidence>